<evidence type="ECO:0000313" key="3">
    <source>
        <dbReference type="Proteomes" id="UP001432128"/>
    </source>
</evidence>
<dbReference type="Gene3D" id="3.30.1310.10">
    <property type="entry name" value="Nucleoid-associated protein YbaB-like domain"/>
    <property type="match status" value="1"/>
</dbReference>
<dbReference type="Pfam" id="PF02575">
    <property type="entry name" value="YbaB_DNA_bd"/>
    <property type="match status" value="1"/>
</dbReference>
<name>A0AAU4K152_9NOCA</name>
<dbReference type="KEGG" id="whr:OG579_19015"/>
<dbReference type="EMBL" id="CP108021">
    <property type="protein sequence ID" value="WUM19761.1"/>
    <property type="molecule type" value="Genomic_DNA"/>
</dbReference>
<proteinExistence type="predicted"/>
<reference evidence="2 3" key="1">
    <citation type="submission" date="2022-10" db="EMBL/GenBank/DDBJ databases">
        <title>The complete genomes of actinobacterial strains from the NBC collection.</title>
        <authorList>
            <person name="Joergensen T.S."/>
            <person name="Alvarez Arevalo M."/>
            <person name="Sterndorff E.B."/>
            <person name="Faurdal D."/>
            <person name="Vuksanovic O."/>
            <person name="Mourched A.-S."/>
            <person name="Charusanti P."/>
            <person name="Shaw S."/>
            <person name="Blin K."/>
            <person name="Weber T."/>
        </authorList>
    </citation>
    <scope>NUCLEOTIDE SEQUENCE [LARGE SCALE GENOMIC DNA]</scope>
    <source>
        <strain evidence="2 3">NBC_00319</strain>
    </source>
</reference>
<dbReference type="AlphaFoldDB" id="A0AAU4K152"/>
<keyword evidence="3" id="KW-1185">Reference proteome</keyword>
<evidence type="ECO:0000256" key="1">
    <source>
        <dbReference type="SAM" id="MobiDB-lite"/>
    </source>
</evidence>
<protein>
    <submittedName>
        <fullName evidence="2">YbaB/EbfC family nucleoid-associated protein</fullName>
    </submittedName>
</protein>
<dbReference type="InterPro" id="IPR036894">
    <property type="entry name" value="YbaB-like_sf"/>
</dbReference>
<organism evidence="2 3">
    <name type="scientific">Williamsia herbipolensis</name>
    <dbReference type="NCBI Taxonomy" id="1603258"/>
    <lineage>
        <taxon>Bacteria</taxon>
        <taxon>Bacillati</taxon>
        <taxon>Actinomycetota</taxon>
        <taxon>Actinomycetes</taxon>
        <taxon>Mycobacteriales</taxon>
        <taxon>Nocardiaceae</taxon>
        <taxon>Williamsia</taxon>
    </lineage>
</organism>
<feature type="compositionally biased region" description="Basic and acidic residues" evidence="1">
    <location>
        <begin position="131"/>
        <end position="143"/>
    </location>
</feature>
<gene>
    <name evidence="2" type="ORF">OG579_19015</name>
</gene>
<sequence>MTNPENVDPYAHLGEMIERVGVLQKEALAITASALSHDRLVEVWVNATGVVIKIEIDPEAHAELGARGLAATITETTQEAAAIAQREVAVMTAQIREVTGIAKVTAELAQVPGLADLTTPVTASTTDPDSEERTKSRADRGGW</sequence>
<dbReference type="GO" id="GO:0003677">
    <property type="term" value="F:DNA binding"/>
    <property type="evidence" value="ECO:0007669"/>
    <property type="project" value="InterPro"/>
</dbReference>
<dbReference type="InterPro" id="IPR004401">
    <property type="entry name" value="YbaB/EbfC"/>
</dbReference>
<dbReference type="RefSeq" id="WP_328857213.1">
    <property type="nucleotide sequence ID" value="NZ_CP108021.1"/>
</dbReference>
<feature type="region of interest" description="Disordered" evidence="1">
    <location>
        <begin position="116"/>
        <end position="143"/>
    </location>
</feature>
<dbReference type="SUPFAM" id="SSF82607">
    <property type="entry name" value="YbaB-like"/>
    <property type="match status" value="1"/>
</dbReference>
<dbReference type="Proteomes" id="UP001432128">
    <property type="component" value="Chromosome"/>
</dbReference>
<accession>A0AAU4K152</accession>
<evidence type="ECO:0000313" key="2">
    <source>
        <dbReference type="EMBL" id="WUM19761.1"/>
    </source>
</evidence>